<dbReference type="PANTHER" id="PTHR12428">
    <property type="entry name" value="OXA1"/>
    <property type="match status" value="1"/>
</dbReference>
<dbReference type="InterPro" id="IPR001708">
    <property type="entry name" value="YidC/ALB3/OXA1/COX18"/>
</dbReference>
<comment type="similarity">
    <text evidence="5">Belongs to the OXA1/ALB3/YidC family.</text>
</comment>
<dbReference type="GO" id="GO:0016020">
    <property type="term" value="C:membrane"/>
    <property type="evidence" value="ECO:0007669"/>
    <property type="project" value="UniProtKB-SubCell"/>
</dbReference>
<keyword evidence="10" id="KW-1185">Reference proteome</keyword>
<evidence type="ECO:0000256" key="3">
    <source>
        <dbReference type="ARBA" id="ARBA00022989"/>
    </source>
</evidence>
<evidence type="ECO:0000256" key="2">
    <source>
        <dbReference type="ARBA" id="ARBA00022692"/>
    </source>
</evidence>
<dbReference type="GO" id="GO:0051205">
    <property type="term" value="P:protein insertion into membrane"/>
    <property type="evidence" value="ECO:0007669"/>
    <property type="project" value="TreeGrafter"/>
</dbReference>
<evidence type="ECO:0000256" key="7">
    <source>
        <dbReference type="SAM" id="Phobius"/>
    </source>
</evidence>
<gene>
    <name evidence="9" type="ORF">PSON_ATCC_30995.1.T0150433</name>
</gene>
<dbReference type="CDD" id="cd20069">
    <property type="entry name" value="5TM_Oxa1-like"/>
    <property type="match status" value="1"/>
</dbReference>
<dbReference type="GO" id="GO:0032977">
    <property type="term" value="F:membrane insertase activity"/>
    <property type="evidence" value="ECO:0007669"/>
    <property type="project" value="InterPro"/>
</dbReference>
<evidence type="ECO:0000256" key="6">
    <source>
        <dbReference type="SAM" id="MobiDB-lite"/>
    </source>
</evidence>
<dbReference type="OrthoDB" id="2148490at2759"/>
<organism evidence="9 10">
    <name type="scientific">Paramecium sonneborni</name>
    <dbReference type="NCBI Taxonomy" id="65129"/>
    <lineage>
        <taxon>Eukaryota</taxon>
        <taxon>Sar</taxon>
        <taxon>Alveolata</taxon>
        <taxon>Ciliophora</taxon>
        <taxon>Intramacronucleata</taxon>
        <taxon>Oligohymenophorea</taxon>
        <taxon>Peniculida</taxon>
        <taxon>Parameciidae</taxon>
        <taxon>Paramecium</taxon>
    </lineage>
</organism>
<proteinExistence type="inferred from homology"/>
<dbReference type="Proteomes" id="UP000692954">
    <property type="component" value="Unassembled WGS sequence"/>
</dbReference>
<protein>
    <recommendedName>
        <fullName evidence="8">Membrane insertase YidC/Oxa/ALB C-terminal domain-containing protein</fullName>
    </recommendedName>
</protein>
<name>A0A8S1L269_9CILI</name>
<feature type="compositionally biased region" description="Low complexity" evidence="6">
    <location>
        <begin position="317"/>
        <end position="329"/>
    </location>
</feature>
<accession>A0A8S1L269</accession>
<dbReference type="AlphaFoldDB" id="A0A8S1L269"/>
<feature type="compositionally biased region" description="Basic and acidic residues" evidence="6">
    <location>
        <begin position="331"/>
        <end position="340"/>
    </location>
</feature>
<dbReference type="InterPro" id="IPR028055">
    <property type="entry name" value="YidC/Oxa/ALB_C"/>
</dbReference>
<feature type="domain" description="Membrane insertase YidC/Oxa/ALB C-terminal" evidence="8">
    <location>
        <begin position="75"/>
        <end position="269"/>
    </location>
</feature>
<keyword evidence="2 5" id="KW-0812">Transmembrane</keyword>
<comment type="subcellular location">
    <subcellularLocation>
        <location evidence="1 5">Membrane</location>
        <topology evidence="1 5">Multi-pass membrane protein</topology>
    </subcellularLocation>
</comment>
<dbReference type="Pfam" id="PF02096">
    <property type="entry name" value="60KD_IMP"/>
    <property type="match status" value="1"/>
</dbReference>
<keyword evidence="3 7" id="KW-1133">Transmembrane helix</keyword>
<evidence type="ECO:0000256" key="5">
    <source>
        <dbReference type="RuleBase" id="RU003945"/>
    </source>
</evidence>
<comment type="caution">
    <text evidence="9">The sequence shown here is derived from an EMBL/GenBank/DDBJ whole genome shotgun (WGS) entry which is preliminary data.</text>
</comment>
<feature type="region of interest" description="Disordered" evidence="6">
    <location>
        <begin position="315"/>
        <end position="340"/>
    </location>
</feature>
<reference evidence="9" key="1">
    <citation type="submission" date="2021-01" db="EMBL/GenBank/DDBJ databases">
        <authorList>
            <consortium name="Genoscope - CEA"/>
            <person name="William W."/>
        </authorList>
    </citation>
    <scope>NUCLEOTIDE SEQUENCE</scope>
</reference>
<feature type="transmembrane region" description="Helical" evidence="7">
    <location>
        <begin position="236"/>
        <end position="256"/>
    </location>
</feature>
<evidence type="ECO:0000313" key="10">
    <source>
        <dbReference type="Proteomes" id="UP000692954"/>
    </source>
</evidence>
<feature type="transmembrane region" description="Helical" evidence="7">
    <location>
        <begin position="198"/>
        <end position="215"/>
    </location>
</feature>
<keyword evidence="4 7" id="KW-0472">Membrane</keyword>
<dbReference type="PANTHER" id="PTHR12428:SF14">
    <property type="entry name" value="ALBINO3-LIKE PROTEIN 1, CHLOROPLASTIC"/>
    <property type="match status" value="1"/>
</dbReference>
<dbReference type="EMBL" id="CAJJDN010000015">
    <property type="protein sequence ID" value="CAD8061637.1"/>
    <property type="molecule type" value="Genomic_DNA"/>
</dbReference>
<feature type="transmembrane region" description="Helical" evidence="7">
    <location>
        <begin position="146"/>
        <end position="166"/>
    </location>
</feature>
<feature type="transmembrane region" description="Helical" evidence="7">
    <location>
        <begin position="74"/>
        <end position="95"/>
    </location>
</feature>
<sequence>MISRTLRLYKFSSKIPTGVFDFGNVYQGISAPSSIMVEDLISRFSVYTPTNMYNSLDEYSREILLYLANDLSWGMGWGILAISMGIKIAFTPLMFSAQLNACRMKLIEPETKNFQNMIQRAMRAQDFKASRAAQKQFKLFKRKHNINMLIPGLSILQMPFLFTWFLSLRYVCSLPDKYEGLKSQGFLWFQDLSEYDPYGILPIMSSFFTFWNISLNPNMQSQSTVPFAKYYRYVRFLPFFSIPVVIFFPAGVNLYWCSSAFCHLIITALARQEKIRKIFGIPKYLPGTILERQNNMNIQTIVKAVVQDRSDLNSDITTTTTSTTTKTTSHQQKEVQTDSQHIIHEAKSGEQKVKIFSSKPKKQK</sequence>
<evidence type="ECO:0000256" key="1">
    <source>
        <dbReference type="ARBA" id="ARBA00004141"/>
    </source>
</evidence>
<evidence type="ECO:0000259" key="8">
    <source>
        <dbReference type="Pfam" id="PF02096"/>
    </source>
</evidence>
<evidence type="ECO:0000256" key="4">
    <source>
        <dbReference type="ARBA" id="ARBA00023136"/>
    </source>
</evidence>
<evidence type="ECO:0000313" key="9">
    <source>
        <dbReference type="EMBL" id="CAD8061637.1"/>
    </source>
</evidence>